<dbReference type="InterPro" id="IPR036390">
    <property type="entry name" value="WH_DNA-bd_sf"/>
</dbReference>
<dbReference type="AlphaFoldDB" id="A0A175REY9"/>
<dbReference type="EMBL" id="LDPZ01000005">
    <property type="protein sequence ID" value="KTQ97972.1"/>
    <property type="molecule type" value="Genomic_DNA"/>
</dbReference>
<dbReference type="InterPro" id="IPR010248">
    <property type="entry name" value="His_ut_repres"/>
</dbReference>
<protein>
    <recommendedName>
        <fullName evidence="4">Histidine utilization repressor</fullName>
    </recommendedName>
</protein>
<comment type="caution">
    <text evidence="6">The sequence shown here is derived from an EMBL/GenBank/DDBJ whole genome shotgun (WGS) entry which is preliminary data.</text>
</comment>
<dbReference type="InterPro" id="IPR036388">
    <property type="entry name" value="WH-like_DNA-bd_sf"/>
</dbReference>
<dbReference type="NCBIfam" id="TIGR02018">
    <property type="entry name" value="his_ut_repres"/>
    <property type="match status" value="1"/>
</dbReference>
<dbReference type="InterPro" id="IPR028978">
    <property type="entry name" value="Chorismate_lyase_/UTRA_dom_sf"/>
</dbReference>
<dbReference type="Proteomes" id="UP000078272">
    <property type="component" value="Unassembled WGS sequence"/>
</dbReference>
<dbReference type="Pfam" id="PF00392">
    <property type="entry name" value="GntR"/>
    <property type="match status" value="1"/>
</dbReference>
<organism evidence="6 7">
    <name type="scientific">Aureimonas ureilytica</name>
    <dbReference type="NCBI Taxonomy" id="401562"/>
    <lineage>
        <taxon>Bacteria</taxon>
        <taxon>Pseudomonadati</taxon>
        <taxon>Pseudomonadota</taxon>
        <taxon>Alphaproteobacteria</taxon>
        <taxon>Hyphomicrobiales</taxon>
        <taxon>Aurantimonadaceae</taxon>
        <taxon>Aureimonas</taxon>
    </lineage>
</organism>
<dbReference type="SUPFAM" id="SSF64288">
    <property type="entry name" value="Chorismate lyase-like"/>
    <property type="match status" value="1"/>
</dbReference>
<dbReference type="PANTHER" id="PTHR44846:SF16">
    <property type="entry name" value="TRANSCRIPTIONAL REGULATOR PHNF-RELATED"/>
    <property type="match status" value="1"/>
</dbReference>
<dbReference type="PANTHER" id="PTHR44846">
    <property type="entry name" value="MANNOSYL-D-GLYCERATE TRANSPORT/METABOLISM SYSTEM REPRESSOR MNGR-RELATED"/>
    <property type="match status" value="1"/>
</dbReference>
<gene>
    <name evidence="6" type="ORF">NS226_02340</name>
</gene>
<evidence type="ECO:0000256" key="4">
    <source>
        <dbReference type="NCBIfam" id="TIGR02018"/>
    </source>
</evidence>
<proteinExistence type="predicted"/>
<dbReference type="CDD" id="cd07377">
    <property type="entry name" value="WHTH_GntR"/>
    <property type="match status" value="1"/>
</dbReference>
<evidence type="ECO:0000313" key="7">
    <source>
        <dbReference type="Proteomes" id="UP000078272"/>
    </source>
</evidence>
<dbReference type="InterPro" id="IPR000524">
    <property type="entry name" value="Tscrpt_reg_HTH_GntR"/>
</dbReference>
<dbReference type="Gene3D" id="1.10.10.10">
    <property type="entry name" value="Winged helix-like DNA-binding domain superfamily/Winged helix DNA-binding domain"/>
    <property type="match status" value="1"/>
</dbReference>
<keyword evidence="3" id="KW-0804">Transcription</keyword>
<dbReference type="SMART" id="SM00345">
    <property type="entry name" value="HTH_GNTR"/>
    <property type="match status" value="1"/>
</dbReference>
<feature type="domain" description="HTH gntR-type" evidence="5">
    <location>
        <begin position="13"/>
        <end position="81"/>
    </location>
</feature>
<reference evidence="6 7" key="1">
    <citation type="journal article" date="2016" name="Front. Microbiol.">
        <title>Genomic Resource of Rice Seed Associated Bacteria.</title>
        <authorList>
            <person name="Midha S."/>
            <person name="Bansal K."/>
            <person name="Sharma S."/>
            <person name="Kumar N."/>
            <person name="Patil P.P."/>
            <person name="Chaudhry V."/>
            <person name="Patil P.B."/>
        </authorList>
    </citation>
    <scope>NUCLEOTIDE SEQUENCE [LARGE SCALE GENOMIC DNA]</scope>
    <source>
        <strain evidence="6 7">NS226</strain>
    </source>
</reference>
<name>A0A175REY9_9HYPH</name>
<dbReference type="PRINTS" id="PR00035">
    <property type="entry name" value="HTHGNTR"/>
</dbReference>
<evidence type="ECO:0000256" key="2">
    <source>
        <dbReference type="ARBA" id="ARBA00023125"/>
    </source>
</evidence>
<evidence type="ECO:0000256" key="3">
    <source>
        <dbReference type="ARBA" id="ARBA00023163"/>
    </source>
</evidence>
<dbReference type="InterPro" id="IPR050679">
    <property type="entry name" value="Bact_HTH_transcr_reg"/>
</dbReference>
<dbReference type="GO" id="GO:0006547">
    <property type="term" value="P:L-histidine metabolic process"/>
    <property type="evidence" value="ECO:0007669"/>
    <property type="project" value="UniProtKB-UniRule"/>
</dbReference>
<sequence>MRALASVTVAPRPSLHQTILAELRGRILSGEWPPGTQLPFEQALAAQFGCSRMTVNKVMGELVSAGLIERRRKAGSFVRRPQSYSAVMEIADIRREVEGLGLAYGFEMMRLEQREADAQDAKRLGLGEPRPVLSILCRHFAARQPFCLENRLIDLTVVPDAAETAFSAAEPPGAWLMARVPWTSAEHTIRAAGADALTSAALLIPPGTPCLVIDRRTWNSDASVTAVEITYPGEAHELVARFTPSPRA</sequence>
<dbReference type="OrthoDB" id="9808698at2"/>
<dbReference type="PROSITE" id="PS50949">
    <property type="entry name" value="HTH_GNTR"/>
    <property type="match status" value="1"/>
</dbReference>
<dbReference type="STRING" id="401562.NS365_15510"/>
<keyword evidence="2" id="KW-0238">DNA-binding</keyword>
<evidence type="ECO:0000259" key="5">
    <source>
        <dbReference type="PROSITE" id="PS50949"/>
    </source>
</evidence>
<dbReference type="SUPFAM" id="SSF46785">
    <property type="entry name" value="Winged helix' DNA-binding domain"/>
    <property type="match status" value="1"/>
</dbReference>
<dbReference type="GO" id="GO:0045892">
    <property type="term" value="P:negative regulation of DNA-templated transcription"/>
    <property type="evidence" value="ECO:0007669"/>
    <property type="project" value="UniProtKB-UniRule"/>
</dbReference>
<evidence type="ECO:0000313" key="6">
    <source>
        <dbReference type="EMBL" id="KTQ97972.1"/>
    </source>
</evidence>
<dbReference type="Pfam" id="PF07702">
    <property type="entry name" value="UTRA"/>
    <property type="match status" value="1"/>
</dbReference>
<dbReference type="GO" id="GO:0003677">
    <property type="term" value="F:DNA binding"/>
    <property type="evidence" value="ECO:0007669"/>
    <property type="project" value="UniProtKB-UniRule"/>
</dbReference>
<dbReference type="GO" id="GO:0003700">
    <property type="term" value="F:DNA-binding transcription factor activity"/>
    <property type="evidence" value="ECO:0007669"/>
    <property type="project" value="UniProtKB-UniRule"/>
</dbReference>
<dbReference type="SMART" id="SM00866">
    <property type="entry name" value="UTRA"/>
    <property type="match status" value="1"/>
</dbReference>
<dbReference type="Gene3D" id="3.40.1410.10">
    <property type="entry name" value="Chorismate lyase-like"/>
    <property type="match status" value="1"/>
</dbReference>
<evidence type="ECO:0000256" key="1">
    <source>
        <dbReference type="ARBA" id="ARBA00023015"/>
    </source>
</evidence>
<accession>A0A175REY9</accession>
<keyword evidence="1" id="KW-0805">Transcription regulation</keyword>
<dbReference type="InterPro" id="IPR011663">
    <property type="entry name" value="UTRA"/>
</dbReference>
<dbReference type="PATRIC" id="fig|401562.3.peg.3601"/>